<evidence type="ECO:0008006" key="3">
    <source>
        <dbReference type="Google" id="ProtNLM"/>
    </source>
</evidence>
<dbReference type="Proteomes" id="UP000095087">
    <property type="component" value="Unassembled WGS sequence"/>
</dbReference>
<accession>A0A1E2RYC8</accession>
<comment type="caution">
    <text evidence="1">The sequence shown here is derived from an EMBL/GenBank/DDBJ whole genome shotgun (WGS) entry which is preliminary data.</text>
</comment>
<dbReference type="STRING" id="1177755.A7A08_01854"/>
<dbReference type="AlphaFoldDB" id="A0A1E2RYC8"/>
<dbReference type="OrthoDB" id="8457217at2"/>
<dbReference type="EMBL" id="MASI01000004">
    <property type="protein sequence ID" value="ODA67108.1"/>
    <property type="molecule type" value="Genomic_DNA"/>
</dbReference>
<gene>
    <name evidence="1" type="ORF">A7A08_01854</name>
</gene>
<evidence type="ECO:0000313" key="1">
    <source>
        <dbReference type="EMBL" id="ODA67108.1"/>
    </source>
</evidence>
<organism evidence="1 2">
    <name type="scientific">Methyloligella halotolerans</name>
    <dbReference type="NCBI Taxonomy" id="1177755"/>
    <lineage>
        <taxon>Bacteria</taxon>
        <taxon>Pseudomonadati</taxon>
        <taxon>Pseudomonadota</taxon>
        <taxon>Alphaproteobacteria</taxon>
        <taxon>Hyphomicrobiales</taxon>
        <taxon>Hyphomicrobiaceae</taxon>
        <taxon>Methyloligella</taxon>
    </lineage>
</organism>
<dbReference type="RefSeq" id="WP_069095130.1">
    <property type="nucleotide sequence ID" value="NZ_MASI01000004.1"/>
</dbReference>
<evidence type="ECO:0000313" key="2">
    <source>
        <dbReference type="Proteomes" id="UP000095087"/>
    </source>
</evidence>
<protein>
    <recommendedName>
        <fullName evidence="3">HTH merR-type domain-containing protein</fullName>
    </recommendedName>
</protein>
<reference evidence="1 2" key="1">
    <citation type="submission" date="2016-07" db="EMBL/GenBank/DDBJ databases">
        <title>Draft genome sequence of Methyloligella halotolerans C2T (VKM B-2706T=CCUG 61687T=DSM 25045T), a halotolerant polyhydroxybutyrate accumulating methylotroph.</title>
        <authorList>
            <person name="Vasilenko O.V."/>
            <person name="Doronina N.V."/>
            <person name="Poroshina M.N."/>
            <person name="Tarlachkov S.V."/>
            <person name="Trotsenko Y.A."/>
        </authorList>
    </citation>
    <scope>NUCLEOTIDE SEQUENCE [LARGE SCALE GENOMIC DNA]</scope>
    <source>
        <strain evidence="1 2">VKM B-2706</strain>
    </source>
</reference>
<proteinExistence type="predicted"/>
<name>A0A1E2RYC8_9HYPH</name>
<keyword evidence="2" id="KW-1185">Reference proteome</keyword>
<sequence>MDKIGTASLCQHLFISRSRVERWISDEVFQPLHKPETGKARRWDKHDAARLVCLRRLIDGGLPVEVGQQIKRLRLYNAGRAFLLLRAMDPRDYSKDGRYQVLIVNQKDLVDTLCPDRALGVMSTTVLDLDEIEQEVDEAFAQAHQGNQSD</sequence>